<evidence type="ECO:0000313" key="2">
    <source>
        <dbReference type="Proteomes" id="UP000637980"/>
    </source>
</evidence>
<evidence type="ECO:0000313" key="1">
    <source>
        <dbReference type="EMBL" id="GHB28233.1"/>
    </source>
</evidence>
<dbReference type="Proteomes" id="UP000637980">
    <property type="component" value="Unassembled WGS sequence"/>
</dbReference>
<gene>
    <name evidence="1" type="ORF">GCM10007094_15880</name>
</gene>
<dbReference type="EMBL" id="BMXE01000002">
    <property type="protein sequence ID" value="GHB28233.1"/>
    <property type="molecule type" value="Genomic_DNA"/>
</dbReference>
<organism evidence="1 2">
    <name type="scientific">Pseudovibrio japonicus</name>
    <dbReference type="NCBI Taxonomy" id="366534"/>
    <lineage>
        <taxon>Bacteria</taxon>
        <taxon>Pseudomonadati</taxon>
        <taxon>Pseudomonadota</taxon>
        <taxon>Alphaproteobacteria</taxon>
        <taxon>Hyphomicrobiales</taxon>
        <taxon>Stappiaceae</taxon>
        <taxon>Pseudovibrio</taxon>
    </lineage>
</organism>
<protein>
    <submittedName>
        <fullName evidence="1">Uncharacterized protein</fullName>
    </submittedName>
</protein>
<reference evidence="2" key="1">
    <citation type="journal article" date="2019" name="Int. J. Syst. Evol. Microbiol.">
        <title>The Global Catalogue of Microorganisms (GCM) 10K type strain sequencing project: providing services to taxonomists for standard genome sequencing and annotation.</title>
        <authorList>
            <consortium name="The Broad Institute Genomics Platform"/>
            <consortium name="The Broad Institute Genome Sequencing Center for Infectious Disease"/>
            <person name="Wu L."/>
            <person name="Ma J."/>
        </authorList>
    </citation>
    <scope>NUCLEOTIDE SEQUENCE [LARGE SCALE GENOMIC DNA]</scope>
    <source>
        <strain evidence="2">KCTC 12861</strain>
    </source>
</reference>
<sequence>MLGAYWQCVNVFFWFHPRCFLRFWSGSVQYFERVSTMFLMFPVADTQMSLPLVREKLNEVDGVRYDF</sequence>
<proteinExistence type="predicted"/>
<comment type="caution">
    <text evidence="1">The sequence shown here is derived from an EMBL/GenBank/DDBJ whole genome shotgun (WGS) entry which is preliminary data.</text>
</comment>
<accession>A0ABQ3E8F6</accession>
<keyword evidence="2" id="KW-1185">Reference proteome</keyword>
<name>A0ABQ3E8F6_9HYPH</name>